<evidence type="ECO:0000313" key="3">
    <source>
        <dbReference type="Proteomes" id="UP000824469"/>
    </source>
</evidence>
<evidence type="ECO:0000313" key="2">
    <source>
        <dbReference type="EMBL" id="KAH9325450.1"/>
    </source>
</evidence>
<accession>A0AA38GP34</accession>
<evidence type="ECO:0000256" key="1">
    <source>
        <dbReference type="SAM" id="MobiDB-lite"/>
    </source>
</evidence>
<gene>
    <name evidence="2" type="ORF">KI387_005628</name>
</gene>
<protein>
    <submittedName>
        <fullName evidence="2">Uncharacterized protein</fullName>
    </submittedName>
</protein>
<dbReference type="Proteomes" id="UP000824469">
    <property type="component" value="Unassembled WGS sequence"/>
</dbReference>
<feature type="compositionally biased region" description="Polar residues" evidence="1">
    <location>
        <begin position="1"/>
        <end position="23"/>
    </location>
</feature>
<organism evidence="2 3">
    <name type="scientific">Taxus chinensis</name>
    <name type="common">Chinese yew</name>
    <name type="synonym">Taxus wallichiana var. chinensis</name>
    <dbReference type="NCBI Taxonomy" id="29808"/>
    <lineage>
        <taxon>Eukaryota</taxon>
        <taxon>Viridiplantae</taxon>
        <taxon>Streptophyta</taxon>
        <taxon>Embryophyta</taxon>
        <taxon>Tracheophyta</taxon>
        <taxon>Spermatophyta</taxon>
        <taxon>Pinopsida</taxon>
        <taxon>Pinidae</taxon>
        <taxon>Conifers II</taxon>
        <taxon>Cupressales</taxon>
        <taxon>Taxaceae</taxon>
        <taxon>Taxus</taxon>
    </lineage>
</organism>
<dbReference type="EMBL" id="JAHRHJ020000002">
    <property type="protein sequence ID" value="KAH9325450.1"/>
    <property type="molecule type" value="Genomic_DNA"/>
</dbReference>
<feature type="non-terminal residue" evidence="2">
    <location>
        <position position="80"/>
    </location>
</feature>
<proteinExistence type="predicted"/>
<name>A0AA38GP34_TAXCH</name>
<comment type="caution">
    <text evidence="2">The sequence shown here is derived from an EMBL/GenBank/DDBJ whole genome shotgun (WGS) entry which is preliminary data.</text>
</comment>
<sequence length="80" mass="8568">MEVVNRQNPKGGNSGLSARNDVTISYGDDLDNGGEGFQEGGNISGKESSGTKKGDENATCDEGEKSLILAFLSMRREEWL</sequence>
<reference evidence="2 3" key="1">
    <citation type="journal article" date="2021" name="Nat. Plants">
        <title>The Taxus genome provides insights into paclitaxel biosynthesis.</title>
        <authorList>
            <person name="Xiong X."/>
            <person name="Gou J."/>
            <person name="Liao Q."/>
            <person name="Li Y."/>
            <person name="Zhou Q."/>
            <person name="Bi G."/>
            <person name="Li C."/>
            <person name="Du R."/>
            <person name="Wang X."/>
            <person name="Sun T."/>
            <person name="Guo L."/>
            <person name="Liang H."/>
            <person name="Lu P."/>
            <person name="Wu Y."/>
            <person name="Zhang Z."/>
            <person name="Ro D.K."/>
            <person name="Shang Y."/>
            <person name="Huang S."/>
            <person name="Yan J."/>
        </authorList>
    </citation>
    <scope>NUCLEOTIDE SEQUENCE [LARGE SCALE GENOMIC DNA]</scope>
    <source>
        <strain evidence="2">Ta-2019</strain>
    </source>
</reference>
<dbReference type="AlphaFoldDB" id="A0AA38GP34"/>
<keyword evidence="3" id="KW-1185">Reference proteome</keyword>
<feature type="region of interest" description="Disordered" evidence="1">
    <location>
        <begin position="1"/>
        <end position="59"/>
    </location>
</feature>
<feature type="compositionally biased region" description="Gly residues" evidence="1">
    <location>
        <begin position="33"/>
        <end position="43"/>
    </location>
</feature>